<dbReference type="CDD" id="cd05233">
    <property type="entry name" value="SDR_c"/>
    <property type="match status" value="1"/>
</dbReference>
<protein>
    <submittedName>
        <fullName evidence="4">NAD(P)-dependent dehydrogenase (Short-subunit alcohol dehydrogenase family)</fullName>
    </submittedName>
</protein>
<dbReference type="InterPro" id="IPR057326">
    <property type="entry name" value="KR_dom"/>
</dbReference>
<proteinExistence type="inferred from homology"/>
<feature type="domain" description="Ketoreductase" evidence="3">
    <location>
        <begin position="13"/>
        <end position="198"/>
    </location>
</feature>
<comment type="caution">
    <text evidence="4">The sequence shown here is derived from an EMBL/GenBank/DDBJ whole genome shotgun (WGS) entry which is preliminary data.</text>
</comment>
<dbReference type="Proteomes" id="UP001183643">
    <property type="component" value="Unassembled WGS sequence"/>
</dbReference>
<evidence type="ECO:0000256" key="1">
    <source>
        <dbReference type="ARBA" id="ARBA00006484"/>
    </source>
</evidence>
<dbReference type="InterPro" id="IPR036291">
    <property type="entry name" value="NAD(P)-bd_dom_sf"/>
</dbReference>
<organism evidence="4 5">
    <name type="scientific">Catenuloplanes atrovinosus</name>
    <dbReference type="NCBI Taxonomy" id="137266"/>
    <lineage>
        <taxon>Bacteria</taxon>
        <taxon>Bacillati</taxon>
        <taxon>Actinomycetota</taxon>
        <taxon>Actinomycetes</taxon>
        <taxon>Micromonosporales</taxon>
        <taxon>Micromonosporaceae</taxon>
        <taxon>Catenuloplanes</taxon>
    </lineage>
</organism>
<gene>
    <name evidence="4" type="ORF">J2S41_002363</name>
</gene>
<comment type="similarity">
    <text evidence="1">Belongs to the short-chain dehydrogenases/reductases (SDR) family.</text>
</comment>
<evidence type="ECO:0000259" key="3">
    <source>
        <dbReference type="SMART" id="SM00822"/>
    </source>
</evidence>
<dbReference type="RefSeq" id="WP_310366731.1">
    <property type="nucleotide sequence ID" value="NZ_JAVDYB010000001.1"/>
</dbReference>
<reference evidence="4" key="1">
    <citation type="submission" date="2023-07" db="EMBL/GenBank/DDBJ databases">
        <title>Sequencing the genomes of 1000 actinobacteria strains.</title>
        <authorList>
            <person name="Klenk H.-P."/>
        </authorList>
    </citation>
    <scope>NUCLEOTIDE SEQUENCE</scope>
    <source>
        <strain evidence="4">DSM 44707</strain>
    </source>
</reference>
<dbReference type="PRINTS" id="PR00081">
    <property type="entry name" value="GDHRDH"/>
</dbReference>
<dbReference type="EMBL" id="JAVDYB010000001">
    <property type="protein sequence ID" value="MDR7275585.1"/>
    <property type="molecule type" value="Genomic_DNA"/>
</dbReference>
<accession>A0AAE3YLA8</accession>
<dbReference type="SUPFAM" id="SSF51735">
    <property type="entry name" value="NAD(P)-binding Rossmann-fold domains"/>
    <property type="match status" value="1"/>
</dbReference>
<dbReference type="GO" id="GO:0016491">
    <property type="term" value="F:oxidoreductase activity"/>
    <property type="evidence" value="ECO:0007669"/>
    <property type="project" value="UniProtKB-KW"/>
</dbReference>
<dbReference type="InterPro" id="IPR020904">
    <property type="entry name" value="Sc_DH/Rdtase_CS"/>
</dbReference>
<dbReference type="SMART" id="SM00822">
    <property type="entry name" value="PKS_KR"/>
    <property type="match status" value="1"/>
</dbReference>
<dbReference type="PANTHER" id="PTHR24321">
    <property type="entry name" value="DEHYDROGENASES, SHORT CHAIN"/>
    <property type="match status" value="1"/>
</dbReference>
<dbReference type="Pfam" id="PF13561">
    <property type="entry name" value="adh_short_C2"/>
    <property type="match status" value="1"/>
</dbReference>
<sequence length="259" mass="27073">MAVHTNAGLFAGRTVLVTGGGSGVGRSAALAFAAAGANVVVAGRRAEPLTATVRRIRDLGGSALAVPADVTVEDDVRSLMARACEEYGRVNAAFNNAGVPGSGQDTDAFDDDLWDRVVNTNLKGVWLCMKHQLRHMTGAGGGVIVNMSSIAGLIGYFQAAPYTAAKHGVVGLTRVAAIEYATRGIRVNAVCAGPIDTPMLQEARRRRGPGADEFYRRNIPLGRLARPEEVAQAALWLASDQASYVTGTVLPVDGGWTAQ</sequence>
<dbReference type="PROSITE" id="PS00061">
    <property type="entry name" value="ADH_SHORT"/>
    <property type="match status" value="1"/>
</dbReference>
<dbReference type="NCBIfam" id="NF005559">
    <property type="entry name" value="PRK07231.1"/>
    <property type="match status" value="1"/>
</dbReference>
<evidence type="ECO:0000313" key="4">
    <source>
        <dbReference type="EMBL" id="MDR7275585.1"/>
    </source>
</evidence>
<evidence type="ECO:0000313" key="5">
    <source>
        <dbReference type="Proteomes" id="UP001183643"/>
    </source>
</evidence>
<name>A0AAE3YLA8_9ACTN</name>
<dbReference type="Gene3D" id="3.40.50.720">
    <property type="entry name" value="NAD(P)-binding Rossmann-like Domain"/>
    <property type="match status" value="1"/>
</dbReference>
<keyword evidence="2" id="KW-0560">Oxidoreductase</keyword>
<dbReference type="PRINTS" id="PR00080">
    <property type="entry name" value="SDRFAMILY"/>
</dbReference>
<evidence type="ECO:0000256" key="2">
    <source>
        <dbReference type="ARBA" id="ARBA00023002"/>
    </source>
</evidence>
<dbReference type="InterPro" id="IPR002347">
    <property type="entry name" value="SDR_fam"/>
</dbReference>
<dbReference type="FunFam" id="3.40.50.720:FF:000084">
    <property type="entry name" value="Short-chain dehydrogenase reductase"/>
    <property type="match status" value="1"/>
</dbReference>
<dbReference type="AlphaFoldDB" id="A0AAE3YLA8"/>
<dbReference type="PANTHER" id="PTHR24321:SF11">
    <property type="entry name" value="BLR0893 PROTEIN"/>
    <property type="match status" value="1"/>
</dbReference>
<keyword evidence="5" id="KW-1185">Reference proteome</keyword>